<reference evidence="3 4" key="1">
    <citation type="journal article" date="2023" name="Sci. Data">
        <title>Genome assembly of the Korean intertidal mud-creeper Batillaria attramentaria.</title>
        <authorList>
            <person name="Patra A.K."/>
            <person name="Ho P.T."/>
            <person name="Jun S."/>
            <person name="Lee S.J."/>
            <person name="Kim Y."/>
            <person name="Won Y.J."/>
        </authorList>
    </citation>
    <scope>NUCLEOTIDE SEQUENCE [LARGE SCALE GENOMIC DNA]</scope>
    <source>
        <strain evidence="3">Wonlab-2016</strain>
    </source>
</reference>
<evidence type="ECO:0000313" key="4">
    <source>
        <dbReference type="Proteomes" id="UP001519460"/>
    </source>
</evidence>
<dbReference type="Proteomes" id="UP001519460">
    <property type="component" value="Unassembled WGS sequence"/>
</dbReference>
<dbReference type="Pfam" id="PF00071">
    <property type="entry name" value="Ras"/>
    <property type="match status" value="1"/>
</dbReference>
<evidence type="ECO:0000256" key="2">
    <source>
        <dbReference type="ARBA" id="ARBA00022741"/>
    </source>
</evidence>
<evidence type="ECO:0000313" key="3">
    <source>
        <dbReference type="EMBL" id="KAK7463228.1"/>
    </source>
</evidence>
<dbReference type="EMBL" id="JACVVK020000605">
    <property type="protein sequence ID" value="KAK7463228.1"/>
    <property type="molecule type" value="Genomic_DNA"/>
</dbReference>
<proteinExistence type="inferred from homology"/>
<evidence type="ECO:0000256" key="1">
    <source>
        <dbReference type="ARBA" id="ARBA00006270"/>
    </source>
</evidence>
<dbReference type="Gene3D" id="3.40.50.300">
    <property type="entry name" value="P-loop containing nucleotide triphosphate hydrolases"/>
    <property type="match status" value="1"/>
</dbReference>
<dbReference type="GO" id="GO:0000166">
    <property type="term" value="F:nucleotide binding"/>
    <property type="evidence" value="ECO:0007669"/>
    <property type="project" value="UniProtKB-KW"/>
</dbReference>
<feature type="non-terminal residue" evidence="3">
    <location>
        <position position="64"/>
    </location>
</feature>
<name>A0ABD0J6S2_9CAEN</name>
<dbReference type="PANTHER" id="PTHR47978">
    <property type="match status" value="1"/>
</dbReference>
<accession>A0ABD0J6S2</accession>
<dbReference type="SUPFAM" id="SSF52540">
    <property type="entry name" value="P-loop containing nucleoside triphosphate hydrolases"/>
    <property type="match status" value="1"/>
</dbReference>
<keyword evidence="4" id="KW-1185">Reference proteome</keyword>
<keyword evidence="2" id="KW-0547">Nucleotide-binding</keyword>
<protein>
    <submittedName>
        <fullName evidence="3">Uncharacterized protein</fullName>
    </submittedName>
</protein>
<comment type="similarity">
    <text evidence="1">Belongs to the small GTPase superfamily. Rab family.</text>
</comment>
<dbReference type="PROSITE" id="PS51419">
    <property type="entry name" value="RAB"/>
    <property type="match status" value="1"/>
</dbReference>
<dbReference type="AlphaFoldDB" id="A0ABD0J6S2"/>
<dbReference type="SMART" id="SM00175">
    <property type="entry name" value="RAB"/>
    <property type="match status" value="1"/>
</dbReference>
<dbReference type="InterPro" id="IPR001806">
    <property type="entry name" value="Small_GTPase"/>
</dbReference>
<dbReference type="PRINTS" id="PR00449">
    <property type="entry name" value="RASTRNSFRMNG"/>
</dbReference>
<organism evidence="3 4">
    <name type="scientific">Batillaria attramentaria</name>
    <dbReference type="NCBI Taxonomy" id="370345"/>
    <lineage>
        <taxon>Eukaryota</taxon>
        <taxon>Metazoa</taxon>
        <taxon>Spiralia</taxon>
        <taxon>Lophotrochozoa</taxon>
        <taxon>Mollusca</taxon>
        <taxon>Gastropoda</taxon>
        <taxon>Caenogastropoda</taxon>
        <taxon>Sorbeoconcha</taxon>
        <taxon>Cerithioidea</taxon>
        <taxon>Batillariidae</taxon>
        <taxon>Batillaria</taxon>
    </lineage>
</organism>
<comment type="caution">
    <text evidence="3">The sequence shown here is derived from an EMBL/GenBank/DDBJ whole genome shotgun (WGS) entry which is preliminary data.</text>
</comment>
<gene>
    <name evidence="3" type="ORF">BaRGS_00038189</name>
</gene>
<feature type="non-terminal residue" evidence="3">
    <location>
        <position position="1"/>
    </location>
</feature>
<sequence length="64" mass="7363">VNTNNPAIFLVGNKQDLKSHRKVKVEQAEMESQRLGMSYFETSARTGHNVKETFKALLKEAWKQ</sequence>
<dbReference type="InterPro" id="IPR027417">
    <property type="entry name" value="P-loop_NTPase"/>
</dbReference>